<dbReference type="EMBL" id="CP000934">
    <property type="protein sequence ID" value="ACE84213.1"/>
    <property type="molecule type" value="Genomic_DNA"/>
</dbReference>
<gene>
    <name evidence="1" type="ordered locus">CJA_0853</name>
</gene>
<dbReference type="AlphaFoldDB" id="B3PKU6"/>
<reference evidence="1 2" key="1">
    <citation type="journal article" date="2008" name="J. Bacteriol.">
        <title>Insights into plant cell wall degradation from the genome sequence of the soil bacterium Cellvibrio japonicus.</title>
        <authorList>
            <person name="Deboy R.T."/>
            <person name="Mongodin E.F."/>
            <person name="Fouts D.E."/>
            <person name="Tailford L.E."/>
            <person name="Khouri H."/>
            <person name="Emerson J.B."/>
            <person name="Mohamoud Y."/>
            <person name="Watkins K."/>
            <person name="Henrissat B."/>
            <person name="Gilbert H.J."/>
            <person name="Nelson K.E."/>
        </authorList>
    </citation>
    <scope>NUCLEOTIDE SEQUENCE [LARGE SCALE GENOMIC DNA]</scope>
    <source>
        <strain evidence="1 2">Ueda107</strain>
    </source>
</reference>
<sequence>MIPDPILAAKLPVVYRFITYQIQIQEHQGG</sequence>
<accession>B3PKU6</accession>
<keyword evidence="2" id="KW-1185">Reference proteome</keyword>
<dbReference type="STRING" id="498211.CJA_0853"/>
<evidence type="ECO:0000313" key="1">
    <source>
        <dbReference type="EMBL" id="ACE84213.1"/>
    </source>
</evidence>
<protein>
    <submittedName>
        <fullName evidence="1">Uncharacterized protein</fullName>
    </submittedName>
</protein>
<proteinExistence type="predicted"/>
<name>B3PKU6_CELJU</name>
<evidence type="ECO:0000313" key="2">
    <source>
        <dbReference type="Proteomes" id="UP000001036"/>
    </source>
</evidence>
<organism evidence="1 2">
    <name type="scientific">Cellvibrio japonicus (strain Ueda107)</name>
    <name type="common">Pseudomonas fluorescens subsp. cellulosa</name>
    <dbReference type="NCBI Taxonomy" id="498211"/>
    <lineage>
        <taxon>Bacteria</taxon>
        <taxon>Pseudomonadati</taxon>
        <taxon>Pseudomonadota</taxon>
        <taxon>Gammaproteobacteria</taxon>
        <taxon>Cellvibrionales</taxon>
        <taxon>Cellvibrionaceae</taxon>
        <taxon>Cellvibrio</taxon>
    </lineage>
</organism>
<dbReference type="KEGG" id="cja:CJA_0853"/>
<dbReference type="Proteomes" id="UP000001036">
    <property type="component" value="Chromosome"/>
</dbReference>
<dbReference type="HOGENOM" id="CLU_3402751_0_0_6"/>